<evidence type="ECO:0000313" key="3">
    <source>
        <dbReference type="EMBL" id="PUZ70386.1"/>
    </source>
</evidence>
<dbReference type="STRING" id="1504633.A0A2T7ERC6"/>
<comment type="pathway">
    <text evidence="1">Protein modification; protein ubiquitination.</text>
</comment>
<sequence length="286" mass="31670">MAEQKASNVVFHAREAKSFNLRVNNSASMHLPGVQCVETDVPAPAAAGFRITTKYWPHWDSRALTIKISVVITRTHNQRFKVVTGHINLPSRTGLPVPHVVHRRELVPATGECEGGISLLTKRADVEANCVVNGHFTAVCTEADYDISMIPDLADVSFQVEGETFRAHRLVLAARSPVFKAELYGQMAESKASSITIHDKRAPTFKFMLEYMYHGLLPAAAADMDDAALKMEFQHLYVAADRYGLDTLREMCEEVLCATISVSTLLSNLVFAEERTCGKCHKLQVP</sequence>
<evidence type="ECO:0000256" key="1">
    <source>
        <dbReference type="ARBA" id="ARBA00004906"/>
    </source>
</evidence>
<dbReference type="Pfam" id="PF00651">
    <property type="entry name" value="BTB"/>
    <property type="match status" value="1"/>
</dbReference>
<dbReference type="InterPro" id="IPR000210">
    <property type="entry name" value="BTB/POZ_dom"/>
</dbReference>
<organism evidence="3 4">
    <name type="scientific">Panicum hallii var. hallii</name>
    <dbReference type="NCBI Taxonomy" id="1504633"/>
    <lineage>
        <taxon>Eukaryota</taxon>
        <taxon>Viridiplantae</taxon>
        <taxon>Streptophyta</taxon>
        <taxon>Embryophyta</taxon>
        <taxon>Tracheophyta</taxon>
        <taxon>Spermatophyta</taxon>
        <taxon>Magnoliopsida</taxon>
        <taxon>Liliopsida</taxon>
        <taxon>Poales</taxon>
        <taxon>Poaceae</taxon>
        <taxon>PACMAD clade</taxon>
        <taxon>Panicoideae</taxon>
        <taxon>Panicodae</taxon>
        <taxon>Paniceae</taxon>
        <taxon>Panicinae</taxon>
        <taxon>Panicum</taxon>
        <taxon>Panicum sect. Panicum</taxon>
    </lineage>
</organism>
<evidence type="ECO:0000313" key="4">
    <source>
        <dbReference type="Proteomes" id="UP000244336"/>
    </source>
</evidence>
<dbReference type="OrthoDB" id="583614at2759"/>
<protein>
    <recommendedName>
        <fullName evidence="2">BTB domain-containing protein</fullName>
    </recommendedName>
</protein>
<dbReference type="PANTHER" id="PTHR26379:SF469">
    <property type="entry name" value="MAB1"/>
    <property type="match status" value="1"/>
</dbReference>
<dbReference type="InterPro" id="IPR011333">
    <property type="entry name" value="SKP1/BTB/POZ_sf"/>
</dbReference>
<dbReference type="PROSITE" id="PS50097">
    <property type="entry name" value="BTB"/>
    <property type="match status" value="1"/>
</dbReference>
<evidence type="ECO:0000259" key="2">
    <source>
        <dbReference type="PROSITE" id="PS50097"/>
    </source>
</evidence>
<accession>A0A2T7ERC6</accession>
<feature type="domain" description="BTB" evidence="2">
    <location>
        <begin position="154"/>
        <end position="221"/>
    </location>
</feature>
<proteinExistence type="predicted"/>
<dbReference type="SUPFAM" id="SSF54695">
    <property type="entry name" value="POZ domain"/>
    <property type="match status" value="1"/>
</dbReference>
<dbReference type="AlphaFoldDB" id="A0A2T7ERC6"/>
<dbReference type="SMART" id="SM00225">
    <property type="entry name" value="BTB"/>
    <property type="match status" value="1"/>
</dbReference>
<dbReference type="Proteomes" id="UP000244336">
    <property type="component" value="Chromosome 2"/>
</dbReference>
<name>A0A2T7ERC6_9POAL</name>
<dbReference type="Gene3D" id="3.30.710.10">
    <property type="entry name" value="Potassium Channel Kv1.1, Chain A"/>
    <property type="match status" value="1"/>
</dbReference>
<dbReference type="GO" id="GO:0016567">
    <property type="term" value="P:protein ubiquitination"/>
    <property type="evidence" value="ECO:0007669"/>
    <property type="project" value="InterPro"/>
</dbReference>
<reference evidence="3 4" key="1">
    <citation type="submission" date="2018-04" db="EMBL/GenBank/DDBJ databases">
        <title>WGS assembly of Panicum hallii var. hallii HAL2.</title>
        <authorList>
            <person name="Lovell J."/>
            <person name="Jenkins J."/>
            <person name="Lowry D."/>
            <person name="Mamidi S."/>
            <person name="Sreedasyam A."/>
            <person name="Weng X."/>
            <person name="Barry K."/>
            <person name="Bonette J."/>
            <person name="Campitelli B."/>
            <person name="Daum C."/>
            <person name="Gordon S."/>
            <person name="Gould B."/>
            <person name="Lipzen A."/>
            <person name="MacQueen A."/>
            <person name="Palacio-Mejia J."/>
            <person name="Plott C."/>
            <person name="Shakirov E."/>
            <person name="Shu S."/>
            <person name="Yoshinaga Y."/>
            <person name="Zane M."/>
            <person name="Rokhsar D."/>
            <person name="Grimwood J."/>
            <person name="Schmutz J."/>
            <person name="Juenger T."/>
        </authorList>
    </citation>
    <scope>NUCLEOTIDE SEQUENCE [LARGE SCALE GENOMIC DNA]</scope>
    <source>
        <strain evidence="4">cv. HAL2</strain>
    </source>
</reference>
<dbReference type="PANTHER" id="PTHR26379">
    <property type="entry name" value="BTB/POZ AND MATH DOMAIN-CONTAINING PROTEIN 1"/>
    <property type="match status" value="1"/>
</dbReference>
<dbReference type="InterPro" id="IPR045005">
    <property type="entry name" value="BPM1-6"/>
</dbReference>
<dbReference type="EMBL" id="CM009750">
    <property type="protein sequence ID" value="PUZ70386.1"/>
    <property type="molecule type" value="Genomic_DNA"/>
</dbReference>
<keyword evidence="4" id="KW-1185">Reference proteome</keyword>
<dbReference type="Gramene" id="PUZ70386">
    <property type="protein sequence ID" value="PUZ70386"/>
    <property type="gene ID" value="GQ55_2G226000"/>
</dbReference>
<gene>
    <name evidence="3" type="ORF">GQ55_2G226000</name>
</gene>